<evidence type="ECO:0000256" key="1">
    <source>
        <dbReference type="ARBA" id="ARBA00004370"/>
    </source>
</evidence>
<comment type="similarity">
    <text evidence="2">Belongs to the G-protein coupled receptor 1 family.</text>
</comment>
<dbReference type="Pfam" id="PF00001">
    <property type="entry name" value="7tm_1"/>
    <property type="match status" value="1"/>
</dbReference>
<feature type="transmembrane region" description="Helical" evidence="6">
    <location>
        <begin position="249"/>
        <end position="272"/>
    </location>
</feature>
<organism evidence="8">
    <name type="scientific">Notodromas monacha</name>
    <dbReference type="NCBI Taxonomy" id="399045"/>
    <lineage>
        <taxon>Eukaryota</taxon>
        <taxon>Metazoa</taxon>
        <taxon>Ecdysozoa</taxon>
        <taxon>Arthropoda</taxon>
        <taxon>Crustacea</taxon>
        <taxon>Oligostraca</taxon>
        <taxon>Ostracoda</taxon>
        <taxon>Podocopa</taxon>
        <taxon>Podocopida</taxon>
        <taxon>Cypridocopina</taxon>
        <taxon>Cypridoidea</taxon>
        <taxon>Cyprididae</taxon>
        <taxon>Notodromas</taxon>
    </lineage>
</organism>
<evidence type="ECO:0000256" key="4">
    <source>
        <dbReference type="ARBA" id="ARBA00022989"/>
    </source>
</evidence>
<dbReference type="InterPro" id="IPR019427">
    <property type="entry name" value="7TM_GPCR_serpentine_rcpt_Srw"/>
</dbReference>
<keyword evidence="9" id="KW-1185">Reference proteome</keyword>
<dbReference type="PROSITE" id="PS50262">
    <property type="entry name" value="G_PROTEIN_RECEP_F1_2"/>
    <property type="match status" value="1"/>
</dbReference>
<feature type="transmembrane region" description="Helical" evidence="6">
    <location>
        <begin position="125"/>
        <end position="145"/>
    </location>
</feature>
<comment type="subcellular location">
    <subcellularLocation>
        <location evidence="1">Membrane</location>
    </subcellularLocation>
</comment>
<evidence type="ECO:0000313" key="9">
    <source>
        <dbReference type="Proteomes" id="UP000678499"/>
    </source>
</evidence>
<reference evidence="8" key="1">
    <citation type="submission" date="2020-11" db="EMBL/GenBank/DDBJ databases">
        <authorList>
            <person name="Tran Van P."/>
        </authorList>
    </citation>
    <scope>NUCLEOTIDE SEQUENCE</scope>
</reference>
<keyword evidence="3 6" id="KW-0812">Transmembrane</keyword>
<evidence type="ECO:0000313" key="8">
    <source>
        <dbReference type="EMBL" id="CAD7272397.1"/>
    </source>
</evidence>
<keyword evidence="4 6" id="KW-1133">Transmembrane helix</keyword>
<feature type="transmembrane region" description="Helical" evidence="6">
    <location>
        <begin position="43"/>
        <end position="63"/>
    </location>
</feature>
<dbReference type="PANTHER" id="PTHR47023:SF1">
    <property type="entry name" value="SEX PEPTIDE RECEPTOR"/>
    <property type="match status" value="1"/>
</dbReference>
<name>A0A7R9BC78_9CRUS</name>
<sequence>MGDDYETAPTVGLVDDAEYCNATNRTGDGDACGAFAGHLINGYLMPLLVVITVVANTLVIIVLSKRHMRTPTNMVLLAMAVADMLKLIFPAPWFFYKYTLDNAYKPLQPVAACYVAEVMQNVFPVLFHTASIWLTVALAAQRYIYVCHPTAARTWCTMPKVRMAVIGIFVCAFLHQSTRFVDFKKAEVNRQRLIKDNKPESRKMRDSQSTTFMLNIVVTVFLVVEIPLGVVTTLHIIVNMLSVPIMDYNVANCLILCMNCTIAASHPIYFAIYCGMSRQFRQTFSELFIAGFSGSSAGNGASARNYSVANGG</sequence>
<dbReference type="EMBL" id="CAJPEX010000028">
    <property type="protein sequence ID" value="CAG0912549.1"/>
    <property type="molecule type" value="Genomic_DNA"/>
</dbReference>
<dbReference type="GO" id="GO:0016020">
    <property type="term" value="C:membrane"/>
    <property type="evidence" value="ECO:0007669"/>
    <property type="project" value="UniProtKB-SubCell"/>
</dbReference>
<feature type="domain" description="G-protein coupled receptors family 1 profile" evidence="7">
    <location>
        <begin position="55"/>
        <end position="174"/>
    </location>
</feature>
<dbReference type="PRINTS" id="PR00237">
    <property type="entry name" value="GPCRRHODOPSN"/>
</dbReference>
<protein>
    <recommendedName>
        <fullName evidence="7">G-protein coupled receptors family 1 profile domain-containing protein</fullName>
    </recommendedName>
</protein>
<dbReference type="Proteomes" id="UP000678499">
    <property type="component" value="Unassembled WGS sequence"/>
</dbReference>
<evidence type="ECO:0000259" key="7">
    <source>
        <dbReference type="PROSITE" id="PS50262"/>
    </source>
</evidence>
<dbReference type="Gene3D" id="1.20.1070.10">
    <property type="entry name" value="Rhodopsin 7-helix transmembrane proteins"/>
    <property type="match status" value="2"/>
</dbReference>
<dbReference type="CDD" id="cd14978">
    <property type="entry name" value="7tmA_FMRFamide_R-like"/>
    <property type="match status" value="1"/>
</dbReference>
<dbReference type="InterPro" id="IPR017452">
    <property type="entry name" value="GPCR_Rhodpsn_7TM"/>
</dbReference>
<dbReference type="InterPro" id="IPR053071">
    <property type="entry name" value="GPCR1-related_rcpt"/>
</dbReference>
<dbReference type="GO" id="GO:0008528">
    <property type="term" value="F:G protein-coupled peptide receptor activity"/>
    <property type="evidence" value="ECO:0007669"/>
    <property type="project" value="InterPro"/>
</dbReference>
<dbReference type="Pfam" id="PF10324">
    <property type="entry name" value="7TM_GPCR_Srw"/>
    <property type="match status" value="1"/>
</dbReference>
<gene>
    <name evidence="8" type="ORF">NMOB1V02_LOCUS333</name>
</gene>
<dbReference type="EMBL" id="OA882065">
    <property type="protein sequence ID" value="CAD7272397.1"/>
    <property type="molecule type" value="Genomic_DNA"/>
</dbReference>
<feature type="transmembrane region" description="Helical" evidence="6">
    <location>
        <begin position="212"/>
        <end position="237"/>
    </location>
</feature>
<dbReference type="OrthoDB" id="5962323at2759"/>
<evidence type="ECO:0000256" key="6">
    <source>
        <dbReference type="SAM" id="Phobius"/>
    </source>
</evidence>
<accession>A0A7R9BC78</accession>
<evidence type="ECO:0000256" key="3">
    <source>
        <dbReference type="ARBA" id="ARBA00022692"/>
    </source>
</evidence>
<evidence type="ECO:0000256" key="5">
    <source>
        <dbReference type="ARBA" id="ARBA00023136"/>
    </source>
</evidence>
<dbReference type="SUPFAM" id="SSF81321">
    <property type="entry name" value="Family A G protein-coupled receptor-like"/>
    <property type="match status" value="1"/>
</dbReference>
<keyword evidence="5 6" id="KW-0472">Membrane</keyword>
<dbReference type="PANTHER" id="PTHR47023">
    <property type="entry name" value="SEX PEPTIDE RECEPTOR"/>
    <property type="match status" value="1"/>
</dbReference>
<evidence type="ECO:0000256" key="2">
    <source>
        <dbReference type="ARBA" id="ARBA00010663"/>
    </source>
</evidence>
<proteinExistence type="inferred from homology"/>
<dbReference type="InterPro" id="IPR000276">
    <property type="entry name" value="GPCR_Rhodpsn"/>
</dbReference>
<feature type="transmembrane region" description="Helical" evidence="6">
    <location>
        <begin position="75"/>
        <end position="96"/>
    </location>
</feature>
<dbReference type="AlphaFoldDB" id="A0A7R9BC78"/>